<dbReference type="Gene3D" id="3.40.50.1820">
    <property type="entry name" value="alpha/beta hydrolase"/>
    <property type="match status" value="1"/>
</dbReference>
<keyword evidence="3" id="KW-0378">Hydrolase</keyword>
<evidence type="ECO:0000256" key="1">
    <source>
        <dbReference type="ARBA" id="ARBA00022729"/>
    </source>
</evidence>
<dbReference type="Proteomes" id="UP000317648">
    <property type="component" value="Chromosome"/>
</dbReference>
<feature type="chain" id="PRO_5022109787" evidence="2">
    <location>
        <begin position="32"/>
        <end position="788"/>
    </location>
</feature>
<dbReference type="InterPro" id="IPR050955">
    <property type="entry name" value="Plant_Biomass_Hydrol_Est"/>
</dbReference>
<dbReference type="EMBL" id="CP036433">
    <property type="protein sequence ID" value="QDU92717.1"/>
    <property type="molecule type" value="Genomic_DNA"/>
</dbReference>
<protein>
    <submittedName>
        <fullName evidence="3">Alpha/beta hydrolase family protein</fullName>
    </submittedName>
</protein>
<dbReference type="GO" id="GO:0016787">
    <property type="term" value="F:hydrolase activity"/>
    <property type="evidence" value="ECO:0007669"/>
    <property type="project" value="UniProtKB-KW"/>
</dbReference>
<gene>
    <name evidence="3" type="ORF">Pla8534_04650</name>
</gene>
<dbReference type="PANTHER" id="PTHR43037">
    <property type="entry name" value="UNNAMED PRODUCT-RELATED"/>
    <property type="match status" value="1"/>
</dbReference>
<dbReference type="KEGG" id="lcre:Pla8534_04650"/>
<keyword evidence="4" id="KW-1185">Reference proteome</keyword>
<organism evidence="3 4">
    <name type="scientific">Lignipirellula cremea</name>
    <dbReference type="NCBI Taxonomy" id="2528010"/>
    <lineage>
        <taxon>Bacteria</taxon>
        <taxon>Pseudomonadati</taxon>
        <taxon>Planctomycetota</taxon>
        <taxon>Planctomycetia</taxon>
        <taxon>Pirellulales</taxon>
        <taxon>Pirellulaceae</taxon>
        <taxon>Lignipirellula</taxon>
    </lineage>
</organism>
<name>A0A518DLK6_9BACT</name>
<feature type="signal peptide" evidence="2">
    <location>
        <begin position="1"/>
        <end position="31"/>
    </location>
</feature>
<evidence type="ECO:0000313" key="4">
    <source>
        <dbReference type="Proteomes" id="UP000317648"/>
    </source>
</evidence>
<sequence precursor="true">MHQAISRKFARGAMQVALFCGCMTLALPGWAATVTLKNGVQLEGRLGHIAHIGENPELAANNNAIKQIVLLDDDLRRMFVSSMQARALAPAGPMILERIKIDQRVANGNRRVGGVGPILRITSFDDFGRRIFSMSGPRGRVDVIQGITEITPTYTKVEGLAAGSGLIWDMRIATSSIPRETLSKVLLHQMDPENPDHRLQVVRLYIQAERYGDAHKELAGIIEDFPELNAKKWQAELLALRQHDARRFITEIELRKAAGQHDLAIRMLRALGAQPNVAGAILVQVRNMLEEYQRNVDLVNKANSLIKANIDLLPDADLKAKVEPIQAEIAADLNLETLLRMADFLRLAEGDTHGPDQKLALAISGWLLGSGAGTENLAVALSAYETRNLVRGYLSAERDHERADYLAQIKMQEAGAPNFLAKILYQMKPPYDPPQTAGQVPGMYTLQTPGLTGEPDITYHVQLPPEYDPQRKYPCIVALNGAGVTPEHAIDWWAGSPHPESKARMGQAARRGYIVLAPVWARPAQTKYEYSAHEHAAVLYSLRDACKRFSINTDRVFLSGHSMGADAAWDIAIAHPDLWAGALPVVPTADKYIARYWENAEYVPLYFVMGEMDGDRMATNARDFERYLTKPNYDTIIVEYQGRGHENFSDEIQKFFEWMDVHERNFNQRKFECVSMRPWDNFFWWLEVSDLPERSMVSPLSWPPESGAIPVKIEGSVLETNGVVVKSGAASSIIYLTPEIVNFEERILINGRSQEIKPDAEVMLKDVRSRVDRQHPFWAKFELDGRRR</sequence>
<evidence type="ECO:0000256" key="2">
    <source>
        <dbReference type="SAM" id="SignalP"/>
    </source>
</evidence>
<dbReference type="PROSITE" id="PS51257">
    <property type="entry name" value="PROKAR_LIPOPROTEIN"/>
    <property type="match status" value="1"/>
</dbReference>
<accession>A0A518DLK6</accession>
<dbReference type="SUPFAM" id="SSF53474">
    <property type="entry name" value="alpha/beta-Hydrolases"/>
    <property type="match status" value="1"/>
</dbReference>
<evidence type="ECO:0000313" key="3">
    <source>
        <dbReference type="EMBL" id="QDU92717.1"/>
    </source>
</evidence>
<proteinExistence type="predicted"/>
<dbReference type="InterPro" id="IPR029058">
    <property type="entry name" value="AB_hydrolase_fold"/>
</dbReference>
<dbReference type="PANTHER" id="PTHR43037:SF1">
    <property type="entry name" value="BLL1128 PROTEIN"/>
    <property type="match status" value="1"/>
</dbReference>
<dbReference type="AlphaFoldDB" id="A0A518DLK6"/>
<keyword evidence="1 2" id="KW-0732">Signal</keyword>
<reference evidence="3 4" key="1">
    <citation type="submission" date="2019-02" db="EMBL/GenBank/DDBJ databases">
        <title>Deep-cultivation of Planctomycetes and their phenomic and genomic characterization uncovers novel biology.</title>
        <authorList>
            <person name="Wiegand S."/>
            <person name="Jogler M."/>
            <person name="Boedeker C."/>
            <person name="Pinto D."/>
            <person name="Vollmers J."/>
            <person name="Rivas-Marin E."/>
            <person name="Kohn T."/>
            <person name="Peeters S.H."/>
            <person name="Heuer A."/>
            <person name="Rast P."/>
            <person name="Oberbeckmann S."/>
            <person name="Bunk B."/>
            <person name="Jeske O."/>
            <person name="Meyerdierks A."/>
            <person name="Storesund J.E."/>
            <person name="Kallscheuer N."/>
            <person name="Luecker S."/>
            <person name="Lage O.M."/>
            <person name="Pohl T."/>
            <person name="Merkel B.J."/>
            <person name="Hornburger P."/>
            <person name="Mueller R.-W."/>
            <person name="Bruemmer F."/>
            <person name="Labrenz M."/>
            <person name="Spormann A.M."/>
            <person name="Op den Camp H."/>
            <person name="Overmann J."/>
            <person name="Amann R."/>
            <person name="Jetten M.S.M."/>
            <person name="Mascher T."/>
            <person name="Medema M.H."/>
            <person name="Devos D.P."/>
            <person name="Kaster A.-K."/>
            <person name="Ovreas L."/>
            <person name="Rohde M."/>
            <person name="Galperin M.Y."/>
            <person name="Jogler C."/>
        </authorList>
    </citation>
    <scope>NUCLEOTIDE SEQUENCE [LARGE SCALE GENOMIC DNA]</scope>
    <source>
        <strain evidence="3 4">Pla85_3_4</strain>
    </source>
</reference>